<keyword evidence="7" id="KW-0106">Calcium</keyword>
<evidence type="ECO:0000256" key="5">
    <source>
        <dbReference type="ARBA" id="ARBA00022723"/>
    </source>
</evidence>
<evidence type="ECO:0000256" key="10">
    <source>
        <dbReference type="ARBA" id="ARBA00023136"/>
    </source>
</evidence>
<keyword evidence="4 15" id="KW-0812">Transmembrane</keyword>
<evidence type="ECO:0000256" key="1">
    <source>
        <dbReference type="ARBA" id="ARBA00001936"/>
    </source>
</evidence>
<evidence type="ECO:0000256" key="4">
    <source>
        <dbReference type="ARBA" id="ARBA00022692"/>
    </source>
</evidence>
<dbReference type="Pfam" id="PF02010">
    <property type="entry name" value="REJ"/>
    <property type="match status" value="1"/>
</dbReference>
<evidence type="ECO:0000256" key="2">
    <source>
        <dbReference type="ARBA" id="ARBA00004141"/>
    </source>
</evidence>
<name>A0A9P1BG43_9DINO</name>
<keyword evidence="9 15" id="KW-1133">Transmembrane helix</keyword>
<organism evidence="17">
    <name type="scientific">Cladocopium goreaui</name>
    <dbReference type="NCBI Taxonomy" id="2562237"/>
    <lineage>
        <taxon>Eukaryota</taxon>
        <taxon>Sar</taxon>
        <taxon>Alveolata</taxon>
        <taxon>Dinophyceae</taxon>
        <taxon>Suessiales</taxon>
        <taxon>Symbiodiniaceae</taxon>
        <taxon>Cladocopium</taxon>
    </lineage>
</organism>
<dbReference type="InterPro" id="IPR002859">
    <property type="entry name" value="PKD/REJ-like"/>
</dbReference>
<dbReference type="InterPro" id="IPR031675">
    <property type="entry name" value="STPPase_N"/>
</dbReference>
<dbReference type="EMBL" id="CAMXCT010000028">
    <property type="protein sequence ID" value="CAI3972689.1"/>
    <property type="molecule type" value="Genomic_DNA"/>
</dbReference>
<dbReference type="SUPFAM" id="SSF56300">
    <property type="entry name" value="Metallo-dependent phosphatases"/>
    <property type="match status" value="1"/>
</dbReference>
<dbReference type="Pfam" id="PF00520">
    <property type="entry name" value="Ion_trans"/>
    <property type="match status" value="1"/>
</dbReference>
<dbReference type="InterPro" id="IPR002048">
    <property type="entry name" value="EF_hand_dom"/>
</dbReference>
<dbReference type="SMART" id="SM00156">
    <property type="entry name" value="PP2Ac"/>
    <property type="match status" value="1"/>
</dbReference>
<dbReference type="GO" id="GO:0005216">
    <property type="term" value="F:monoatomic ion channel activity"/>
    <property type="evidence" value="ECO:0007669"/>
    <property type="project" value="InterPro"/>
</dbReference>
<dbReference type="Proteomes" id="UP001152797">
    <property type="component" value="Unassembled WGS sequence"/>
</dbReference>
<evidence type="ECO:0000256" key="15">
    <source>
        <dbReference type="SAM" id="Phobius"/>
    </source>
</evidence>
<keyword evidence="10 15" id="KW-0472">Membrane</keyword>
<dbReference type="Gene3D" id="1.10.287.70">
    <property type="match status" value="1"/>
</dbReference>
<dbReference type="InterPro" id="IPR050341">
    <property type="entry name" value="PP1_catalytic_subunit"/>
</dbReference>
<dbReference type="PROSITE" id="PS00018">
    <property type="entry name" value="EF_HAND_1"/>
    <property type="match status" value="2"/>
</dbReference>
<evidence type="ECO:0000313" key="17">
    <source>
        <dbReference type="EMBL" id="CAI3972689.1"/>
    </source>
</evidence>
<accession>A0A9P1BG43</accession>
<dbReference type="PROSITE" id="PS00125">
    <property type="entry name" value="SER_THR_PHOSPHATASE"/>
    <property type="match status" value="1"/>
</dbReference>
<feature type="domain" description="EF-hand" evidence="16">
    <location>
        <begin position="1991"/>
        <end position="2026"/>
    </location>
</feature>
<feature type="transmembrane region" description="Helical" evidence="15">
    <location>
        <begin position="1810"/>
        <end position="1828"/>
    </location>
</feature>
<dbReference type="FunFam" id="3.60.21.10:FF:000026">
    <property type="entry name" value="Serine/threonine-protein phosphatase"/>
    <property type="match status" value="1"/>
</dbReference>
<dbReference type="PROSITE" id="PS50222">
    <property type="entry name" value="EF_HAND_2"/>
    <property type="match status" value="2"/>
</dbReference>
<comment type="cofactor">
    <cofactor evidence="1">
        <name>Mn(2+)</name>
        <dbReference type="ChEBI" id="CHEBI:29035"/>
    </cofactor>
</comment>
<evidence type="ECO:0000256" key="13">
    <source>
        <dbReference type="ARBA" id="ARBA00048336"/>
    </source>
</evidence>
<protein>
    <recommendedName>
        <fullName evidence="14">Serine/threonine-protein phosphatase</fullName>
        <ecNumber evidence="14">3.1.3.16</ecNumber>
    </recommendedName>
</protein>
<comment type="subcellular location">
    <subcellularLocation>
        <location evidence="2">Membrane</location>
        <topology evidence="2">Multi-pass membrane protein</topology>
    </subcellularLocation>
</comment>
<dbReference type="InterPro" id="IPR006186">
    <property type="entry name" value="Ser/Thr-sp_prot-phosphatase"/>
</dbReference>
<dbReference type="GO" id="GO:0005509">
    <property type="term" value="F:calcium ion binding"/>
    <property type="evidence" value="ECO:0007669"/>
    <property type="project" value="InterPro"/>
</dbReference>
<keyword evidence="5" id="KW-0479">Metal-binding</keyword>
<evidence type="ECO:0000259" key="16">
    <source>
        <dbReference type="PROSITE" id="PS50222"/>
    </source>
</evidence>
<dbReference type="PANTHER" id="PTHR11668:SF300">
    <property type="entry name" value="SERINE_THREONINE-PROTEIN PHOSPHATASE"/>
    <property type="match status" value="1"/>
</dbReference>
<feature type="transmembrane region" description="Helical" evidence="15">
    <location>
        <begin position="1902"/>
        <end position="1924"/>
    </location>
</feature>
<dbReference type="Pfam" id="PF13499">
    <property type="entry name" value="EF-hand_7"/>
    <property type="match status" value="1"/>
</dbReference>
<evidence type="ECO:0000256" key="11">
    <source>
        <dbReference type="ARBA" id="ARBA00023211"/>
    </source>
</evidence>
<dbReference type="Pfam" id="PF16891">
    <property type="entry name" value="STPPase_N"/>
    <property type="match status" value="1"/>
</dbReference>
<dbReference type="Gene3D" id="3.60.21.10">
    <property type="match status" value="1"/>
</dbReference>
<dbReference type="Gene3D" id="1.20.120.350">
    <property type="entry name" value="Voltage-gated potassium channels. Chain C"/>
    <property type="match status" value="1"/>
</dbReference>
<dbReference type="Gene3D" id="1.10.238.10">
    <property type="entry name" value="EF-hand"/>
    <property type="match status" value="1"/>
</dbReference>
<dbReference type="GO" id="GO:0005737">
    <property type="term" value="C:cytoplasm"/>
    <property type="evidence" value="ECO:0007669"/>
    <property type="project" value="TreeGrafter"/>
</dbReference>
<keyword evidence="11" id="KW-0464">Manganese</keyword>
<evidence type="ECO:0000256" key="7">
    <source>
        <dbReference type="ARBA" id="ARBA00022837"/>
    </source>
</evidence>
<dbReference type="InterPro" id="IPR011992">
    <property type="entry name" value="EF-hand-dom_pair"/>
</dbReference>
<dbReference type="GO" id="GO:0004722">
    <property type="term" value="F:protein serine/threonine phosphatase activity"/>
    <property type="evidence" value="ECO:0007669"/>
    <property type="project" value="UniProtKB-EC"/>
</dbReference>
<dbReference type="EC" id="3.1.3.16" evidence="14"/>
<evidence type="ECO:0000256" key="9">
    <source>
        <dbReference type="ARBA" id="ARBA00022989"/>
    </source>
</evidence>
<dbReference type="CDD" id="cd00051">
    <property type="entry name" value="EFh"/>
    <property type="match status" value="1"/>
</dbReference>
<dbReference type="InterPro" id="IPR029052">
    <property type="entry name" value="Metallo-depent_PP-like"/>
</dbReference>
<dbReference type="InterPro" id="IPR018247">
    <property type="entry name" value="EF_Hand_1_Ca_BS"/>
</dbReference>
<dbReference type="GO" id="GO:0016874">
    <property type="term" value="F:ligase activity"/>
    <property type="evidence" value="ECO:0007669"/>
    <property type="project" value="UniProtKB-KW"/>
</dbReference>
<feature type="domain" description="EF-hand" evidence="16">
    <location>
        <begin position="1948"/>
        <end position="1983"/>
    </location>
</feature>
<comment type="catalytic activity">
    <reaction evidence="13 14">
        <text>O-phospho-L-threonyl-[protein] + H2O = L-threonyl-[protein] + phosphate</text>
        <dbReference type="Rhea" id="RHEA:47004"/>
        <dbReference type="Rhea" id="RHEA-COMP:11060"/>
        <dbReference type="Rhea" id="RHEA-COMP:11605"/>
        <dbReference type="ChEBI" id="CHEBI:15377"/>
        <dbReference type="ChEBI" id="CHEBI:30013"/>
        <dbReference type="ChEBI" id="CHEBI:43474"/>
        <dbReference type="ChEBI" id="CHEBI:61977"/>
        <dbReference type="EC" id="3.1.3.16"/>
    </reaction>
</comment>
<dbReference type="PRINTS" id="PR00114">
    <property type="entry name" value="STPHPHTASE"/>
</dbReference>
<comment type="similarity">
    <text evidence="3 14">Belongs to the PPP phosphatase family.</text>
</comment>
<reference evidence="18" key="2">
    <citation type="submission" date="2024-04" db="EMBL/GenBank/DDBJ databases">
        <authorList>
            <person name="Chen Y."/>
            <person name="Shah S."/>
            <person name="Dougan E. K."/>
            <person name="Thang M."/>
            <person name="Chan C."/>
        </authorList>
    </citation>
    <scope>NUCLEOTIDE SEQUENCE [LARGE SCALE GENOMIC DNA]</scope>
</reference>
<reference evidence="17" key="1">
    <citation type="submission" date="2022-10" db="EMBL/GenBank/DDBJ databases">
        <authorList>
            <person name="Chen Y."/>
            <person name="Dougan E. K."/>
            <person name="Chan C."/>
            <person name="Rhodes N."/>
            <person name="Thang M."/>
        </authorList>
    </citation>
    <scope>NUCLEOTIDE SEQUENCE</scope>
</reference>
<dbReference type="InterPro" id="IPR004843">
    <property type="entry name" value="Calcineurin-like_PHP"/>
</dbReference>
<keyword evidence="8" id="KW-0904">Protein phosphatase</keyword>
<dbReference type="SUPFAM" id="SSF81324">
    <property type="entry name" value="Voltage-gated potassium channels"/>
    <property type="match status" value="1"/>
</dbReference>
<feature type="transmembrane region" description="Helical" evidence="15">
    <location>
        <begin position="1707"/>
        <end position="1729"/>
    </location>
</feature>
<comment type="caution">
    <text evidence="17">The sequence shown here is derived from an EMBL/GenBank/DDBJ whole genome shotgun (WGS) entry which is preliminary data.</text>
</comment>
<evidence type="ECO:0000313" key="19">
    <source>
        <dbReference type="EMBL" id="CAL4760001.1"/>
    </source>
</evidence>
<keyword evidence="19" id="KW-0436">Ligase</keyword>
<evidence type="ECO:0000256" key="12">
    <source>
        <dbReference type="ARBA" id="ARBA00047761"/>
    </source>
</evidence>
<dbReference type="PANTHER" id="PTHR11668">
    <property type="entry name" value="SERINE/THREONINE PROTEIN PHOSPHATASE"/>
    <property type="match status" value="1"/>
</dbReference>
<evidence type="ECO:0000256" key="14">
    <source>
        <dbReference type="RuleBase" id="RU004273"/>
    </source>
</evidence>
<dbReference type="EMBL" id="CAMXCT020000028">
    <property type="protein sequence ID" value="CAL1126064.1"/>
    <property type="molecule type" value="Genomic_DNA"/>
</dbReference>
<evidence type="ECO:0000313" key="20">
    <source>
        <dbReference type="Proteomes" id="UP001152797"/>
    </source>
</evidence>
<dbReference type="SUPFAM" id="SSF47473">
    <property type="entry name" value="EF-hand"/>
    <property type="match status" value="1"/>
</dbReference>
<sequence>MTEVLGQCGSNSWEVFREYDYRSSMSPSTYDVARRLLYSIVTVRLPAPADPSIRNYIHAVNALESRPEFDYDVRLDRMLFNSVWDFAQSRMVALSLSNWGGTLDFSVDEIVASGDLVRDGMASAEGLGTVDILFGTYYTVVPATIEGSTQVVHIILAIDIDMRRVITSVRLPVTLVNIQINSLNHELYGAGADYLSGQYAYYHICTSENLTQTVNNVTTRQILVDCTLTELGELPAEVNHLYFQSAAIDHQTNYAWFTYKEASATGRPRILEYHQTSRDYVVWPQESLPENAVFSSLIQTAPRIIFTLFPPRLLYARFNTAGTKIFLAFDAATLRGAIPIDTNSDDIPDSFNEADKATRAPCDQFIDQFTMTLIPGSMCQWTSDADFYIEVAQTSVIAPGDLARIKAGTVYRGEQLPSGVYQFSQPSSDFVVVEAPLTIPNPVAEIGGMTFIDVCTELTLDGTQSRDHGFRGSFTWALVPTIPEQPEPHLRQLETIIDDAMAAALPVAAQVLRIPSYTMQENTLYNFSLTVQSFWDPSLTDTTYFSVSISAAPVPPMEIFGPSTREQKVEEPLSLVSEILMDGCLENFGSGSFDYEWRACKRSEAILVQGSTLGCNTWGSGIDQTKFSGVSSRSLYVLPFGLDLLETYIFTMYGQVTVANGPSELTLSNVVSVEVEAVLGSIHVFYYGGNGFSTRRDREIVVDFSQSVDDSDPARRCELILDVRLRRDMAELENDRAPVKKRKIEDAGLNVDHILDQLLNVRKRPPMNQTVRIDEEVVTNLCRVALNIFSNQPMLLELESPLNLCGDIHGQFHDLLRIFDARGYPPQENYLFLGDYVDRGKRSLETICLLFAYKVKYPENFFLLRGNHEAPSICRIYGFYDECKSRYSIKTWKTFCDVFNYMPACALIADKVICMHGGLSQDMMDANVDLRNKINAMQRPADIPDQGFLCDLLWSDPSENTVGFGPNDRGVSVSFGVDTVNQFLKLHDFDLIVRAHQVVEDGYEFFAQRGLVTIFSAPNYCGEFDNAASVLHIDTDLKCGFSASFSEFSEFSALRSCAATSGFDVNQFCLASTTSLIFQPNLFEPGSYVFVTNASKVISGVERVTSTSLYVTVLAGSEVDAGRNPLLAVFLDSPQALPVFPGSTIRLRGEVTNPQNDTTYSFAWSAYRFGLNPQYNSETASVDPNYAVQQYAWAELSAVEFNISNQQEVRTPSDSNYLVIAPDVLWPGVTYKLRITALDSFMQSQELQDASGYAEYTFRTTGLPPSGGVMTASNLSGNALETEFLFSMTGWGSEDRPLRYQFSYIQDFESQFAEPVELTIAFSDRNFIKTKLPQGLVGSQNLLRLVGTVKSAVGAVATAYVDVSVNPPSQAAIDSLAAEVPNLDPETAIVYTTLLAETPARTALQAFRCTYLVVNAVLVAYLLRSCIGIDVAGRNCSLLVRNLKPEDSIVRSCLQELGAYRSTGQSKIVSLGTRCPKDSSSLGGGETIQWPSMCSAQLSTKKLPGPDKVLAQLVAVHHHEVQALRRQLDQVILPEATGCSDVAEEAVGEALLSRPSFCRAQSKLGFADPWGPRSEQEPAVLPCGEITIEALETDESVHSVRSDLAEETGNNDETMRAPAQESRVARLKQALQQNVEQVGLKRKSRKRILALSRSLTIETEGKSEMSLKRIVQHPVFDSFAAVMIILNSFLMAWEAETLTISLTTPDVLSNLMLACNVYFIFEVILRLLGLRRRFFTEESRSWNLFDLALAALSLIDMLLLYNDEQVRATNVVAGVKTLKMLRIIRVFRVFRFSSALARVALMIVDSMKSLLWALIMLAIVVYVFAISLTTGAADWSKAVVGVDNPAWLELVEASADPTLVQMHKRFGSLAKTAYTLVQAMLGGISWGEVSDLLMEIDVISPALLLLYVAFTMLAVLNVITGAFVDNALQLASQQRDFQIEEQMETKEEYIRQIKALFKTIDDDGSGEVSRSELREMLEDATLAAYFRVLGFDTNDADMLFDLLDTDESDSISMQEFLDGCTRLKGSARSMDVHAVLAECRRIRRTPSPKTVISSRPFMAAHGSSIVIAGEAAGHLTLWVLHSGRWYQVPAAGAPAWTGNFAAILCGECSKASQNKGNKLLVFGGESCGTGRGHNSLCSGGLWSLDFILQPSAILQGTLRRALQGSRRAALPEEAFEAIVAFAMGHYLDVMVTESVDLNLIKADGSLGSSTSIDIAGSLFTAIDAIMPGVVPSQNATARRLEGEHFVGGMVLADWPLRQLQSVETRTFEEMYNHFQSANVVMGILALVIHKQLYPAEVPLSFFLPGQDIYLGKSFTNVTVENIAPITELFDVPSLERPGMPSQYNYRYIQFKKFPYDFLVMPGNQTLGPPPPANETNPEVASLVPTQVVNASERLWHAVLLTVTDEDGNESLIDRSLVNATFSMLPKIAAYDSSSYGNVLNPSTCYWVDLANGNFSEAAFDSRGSIFSEDSCITMHTDFFAIFADDLAAQLEIVQQEPGEFLSQYDEEFTTTANVVTATLVLVACAGFVMVSVYVDEHDAANKVTPLDSLKTQVIDRQDPKEKVLGTLFQSMRRNHLVIGWNYFHLKLTRVRRAGIFITAIFATEVGNAWNCMEIVRMFIELQIHEMLVRLGRQLCILLSFCIFL</sequence>
<keyword evidence="20" id="KW-1185">Reference proteome</keyword>
<dbReference type="InterPro" id="IPR005821">
    <property type="entry name" value="Ion_trans_dom"/>
</dbReference>
<evidence type="ECO:0000256" key="8">
    <source>
        <dbReference type="ARBA" id="ARBA00022912"/>
    </source>
</evidence>
<dbReference type="OrthoDB" id="434669at2759"/>
<evidence type="ECO:0000313" key="18">
    <source>
        <dbReference type="EMBL" id="CAL1126064.1"/>
    </source>
</evidence>
<proteinExistence type="inferred from homology"/>
<dbReference type="Pfam" id="PF00149">
    <property type="entry name" value="Metallophos"/>
    <property type="match status" value="1"/>
</dbReference>
<comment type="catalytic activity">
    <reaction evidence="12">
        <text>O-phospho-L-seryl-[protein] + H2O = L-seryl-[protein] + phosphate</text>
        <dbReference type="Rhea" id="RHEA:20629"/>
        <dbReference type="Rhea" id="RHEA-COMP:9863"/>
        <dbReference type="Rhea" id="RHEA-COMP:11604"/>
        <dbReference type="ChEBI" id="CHEBI:15377"/>
        <dbReference type="ChEBI" id="CHEBI:29999"/>
        <dbReference type="ChEBI" id="CHEBI:43474"/>
        <dbReference type="ChEBI" id="CHEBI:83421"/>
        <dbReference type="EC" id="3.1.3.16"/>
    </reaction>
</comment>
<dbReference type="InterPro" id="IPR027359">
    <property type="entry name" value="Volt_channel_dom_sf"/>
</dbReference>
<dbReference type="GO" id="GO:0016020">
    <property type="term" value="C:membrane"/>
    <property type="evidence" value="ECO:0007669"/>
    <property type="project" value="UniProtKB-SubCell"/>
</dbReference>
<gene>
    <name evidence="17" type="ORF">C1SCF055_LOCUS1252</name>
</gene>
<dbReference type="GO" id="GO:0005634">
    <property type="term" value="C:nucleus"/>
    <property type="evidence" value="ECO:0007669"/>
    <property type="project" value="TreeGrafter"/>
</dbReference>
<evidence type="ECO:0000256" key="3">
    <source>
        <dbReference type="ARBA" id="ARBA00008294"/>
    </source>
</evidence>
<dbReference type="SMART" id="SM00054">
    <property type="entry name" value="EFh"/>
    <property type="match status" value="2"/>
</dbReference>
<keyword evidence="6 14" id="KW-0378">Hydrolase</keyword>
<dbReference type="EMBL" id="CAMXCT030000028">
    <property type="protein sequence ID" value="CAL4760001.1"/>
    <property type="molecule type" value="Genomic_DNA"/>
</dbReference>
<evidence type="ECO:0000256" key="6">
    <source>
        <dbReference type="ARBA" id="ARBA00022801"/>
    </source>
</evidence>